<dbReference type="AlphaFoldDB" id="A0A7D8URY6"/>
<dbReference type="SMART" id="SM00822">
    <property type="entry name" value="PKS_KR"/>
    <property type="match status" value="1"/>
</dbReference>
<dbReference type="Pfam" id="PF00106">
    <property type="entry name" value="adh_short"/>
    <property type="match status" value="1"/>
</dbReference>
<dbReference type="InterPro" id="IPR002347">
    <property type="entry name" value="SDR_fam"/>
</dbReference>
<dbReference type="PANTHER" id="PTHR42901:SF1">
    <property type="entry name" value="ALCOHOL DEHYDROGENASE"/>
    <property type="match status" value="1"/>
</dbReference>
<evidence type="ECO:0000256" key="2">
    <source>
        <dbReference type="ARBA" id="ARBA00023002"/>
    </source>
</evidence>
<evidence type="ECO:0000259" key="3">
    <source>
        <dbReference type="SMART" id="SM00822"/>
    </source>
</evidence>
<feature type="domain" description="Ketoreductase" evidence="3">
    <location>
        <begin position="31"/>
        <end position="217"/>
    </location>
</feature>
<dbReference type="SUPFAM" id="SSF51735">
    <property type="entry name" value="NAD(P)-binding Rossmann-fold domains"/>
    <property type="match status" value="1"/>
</dbReference>
<dbReference type="Proteomes" id="UP000481288">
    <property type="component" value="Unassembled WGS sequence"/>
</dbReference>
<evidence type="ECO:0000313" key="5">
    <source>
        <dbReference type="Proteomes" id="UP000481288"/>
    </source>
</evidence>
<dbReference type="InterPro" id="IPR057326">
    <property type="entry name" value="KR_dom"/>
</dbReference>
<comment type="caution">
    <text evidence="4">The sequence shown here is derived from an EMBL/GenBank/DDBJ whole genome shotgun (WGS) entry which is preliminary data.</text>
</comment>
<dbReference type="Gene3D" id="3.40.50.720">
    <property type="entry name" value="NAD(P)-binding Rossmann-like Domain"/>
    <property type="match status" value="1"/>
</dbReference>
<organism evidence="4 5">
    <name type="scientific">Lachnellula cervina</name>
    <dbReference type="NCBI Taxonomy" id="1316786"/>
    <lineage>
        <taxon>Eukaryota</taxon>
        <taxon>Fungi</taxon>
        <taxon>Dikarya</taxon>
        <taxon>Ascomycota</taxon>
        <taxon>Pezizomycotina</taxon>
        <taxon>Leotiomycetes</taxon>
        <taxon>Helotiales</taxon>
        <taxon>Lachnaceae</taxon>
        <taxon>Lachnellula</taxon>
    </lineage>
</organism>
<evidence type="ECO:0000256" key="1">
    <source>
        <dbReference type="ARBA" id="ARBA00006484"/>
    </source>
</evidence>
<keyword evidence="5" id="KW-1185">Reference proteome</keyword>
<gene>
    <name evidence="4" type="primary">citE_0</name>
    <name evidence="4" type="ORF">LCER1_G002203</name>
</gene>
<keyword evidence="2" id="KW-0560">Oxidoreductase</keyword>
<evidence type="ECO:0000313" key="4">
    <source>
        <dbReference type="EMBL" id="TVY56047.1"/>
    </source>
</evidence>
<dbReference type="GO" id="GO:0016491">
    <property type="term" value="F:oxidoreductase activity"/>
    <property type="evidence" value="ECO:0007669"/>
    <property type="project" value="UniProtKB-KW"/>
</dbReference>
<dbReference type="PANTHER" id="PTHR42901">
    <property type="entry name" value="ALCOHOL DEHYDROGENASE"/>
    <property type="match status" value="1"/>
</dbReference>
<dbReference type="OrthoDB" id="1933717at2759"/>
<dbReference type="InterPro" id="IPR036291">
    <property type="entry name" value="NAD(P)-bd_dom_sf"/>
</dbReference>
<protein>
    <submittedName>
        <fullName evidence="4">Short chain dehydrogenase citE</fullName>
    </submittedName>
</protein>
<proteinExistence type="inferred from homology"/>
<comment type="similarity">
    <text evidence="1">Belongs to the short-chain dehydrogenases/reductases (SDR) family.</text>
</comment>
<accession>A0A7D8URY6</accession>
<reference evidence="4 5" key="1">
    <citation type="submission" date="2018-05" db="EMBL/GenBank/DDBJ databases">
        <title>Whole genome sequencing for identification of molecular markers to develop diagnostic detection tools for the regulated plant pathogen Lachnellula willkommii.</title>
        <authorList>
            <person name="Giroux E."/>
            <person name="Bilodeau G."/>
        </authorList>
    </citation>
    <scope>NUCLEOTIDE SEQUENCE [LARGE SCALE GENOMIC DNA]</scope>
    <source>
        <strain evidence="4 5">CBS 625.97</strain>
    </source>
</reference>
<sequence>MQALPTYTKTYHTENYPAIHPTRPELSTAGKVVIITGGGSGIGPKIAHAFATSGATKISILGRTAASLLSTKASIESQYPGVKVLTFVADISNQGAVNHAFESTKKTFGPVDILVGNAGYMPDPAPLASTDISEWMRGLDINVRGNLILYQAFIANSSPNPTLVHVGTAAANFPAMPGGLSAYAVSKLAATKMTDYFAFENPNVRVMIVHPGVPDTSMNEKARDVGVVMPFDDIEMCANFMVWAVSPEAEFLKGKFIWSNWDVNDLIAKKDELSASDLTTGLLGWP</sequence>
<dbReference type="EMBL" id="QGMG01000190">
    <property type="protein sequence ID" value="TVY56047.1"/>
    <property type="molecule type" value="Genomic_DNA"/>
</dbReference>
<dbReference type="CDD" id="cd05233">
    <property type="entry name" value="SDR_c"/>
    <property type="match status" value="1"/>
</dbReference>
<dbReference type="PRINTS" id="PR00081">
    <property type="entry name" value="GDHRDH"/>
</dbReference>
<name>A0A7D8URY6_9HELO</name>